<comment type="caution">
    <text evidence="1">The sequence shown here is derived from an EMBL/GenBank/DDBJ whole genome shotgun (WGS) entry which is preliminary data.</text>
</comment>
<dbReference type="Proteomes" id="UP001058974">
    <property type="component" value="Chromosome 4"/>
</dbReference>
<keyword evidence="2" id="KW-1185">Reference proteome</keyword>
<proteinExistence type="predicted"/>
<dbReference type="Gramene" id="Psat04G0155500-T3">
    <property type="protein sequence ID" value="KAI5416547.1"/>
    <property type="gene ID" value="KIW84_041555"/>
</dbReference>
<evidence type="ECO:0000313" key="2">
    <source>
        <dbReference type="Proteomes" id="UP001058974"/>
    </source>
</evidence>
<evidence type="ECO:0000313" key="1">
    <source>
        <dbReference type="EMBL" id="KAI5416547.1"/>
    </source>
</evidence>
<gene>
    <name evidence="1" type="ORF">KIW84_041555</name>
</gene>
<protein>
    <submittedName>
        <fullName evidence="1">Uncharacterized protein</fullName>
    </submittedName>
</protein>
<dbReference type="AlphaFoldDB" id="A0A9D4XA66"/>
<name>A0A9D4XA66_PEA</name>
<organism evidence="1 2">
    <name type="scientific">Pisum sativum</name>
    <name type="common">Garden pea</name>
    <name type="synonym">Lathyrus oleraceus</name>
    <dbReference type="NCBI Taxonomy" id="3888"/>
    <lineage>
        <taxon>Eukaryota</taxon>
        <taxon>Viridiplantae</taxon>
        <taxon>Streptophyta</taxon>
        <taxon>Embryophyta</taxon>
        <taxon>Tracheophyta</taxon>
        <taxon>Spermatophyta</taxon>
        <taxon>Magnoliopsida</taxon>
        <taxon>eudicotyledons</taxon>
        <taxon>Gunneridae</taxon>
        <taxon>Pentapetalae</taxon>
        <taxon>rosids</taxon>
        <taxon>fabids</taxon>
        <taxon>Fabales</taxon>
        <taxon>Fabaceae</taxon>
        <taxon>Papilionoideae</taxon>
        <taxon>50 kb inversion clade</taxon>
        <taxon>NPAAA clade</taxon>
        <taxon>Hologalegina</taxon>
        <taxon>IRL clade</taxon>
        <taxon>Fabeae</taxon>
        <taxon>Lathyrus</taxon>
    </lineage>
</organism>
<reference evidence="1 2" key="1">
    <citation type="journal article" date="2022" name="Nat. Genet.">
        <title>Improved pea reference genome and pan-genome highlight genomic features and evolutionary characteristics.</title>
        <authorList>
            <person name="Yang T."/>
            <person name="Liu R."/>
            <person name="Luo Y."/>
            <person name="Hu S."/>
            <person name="Wang D."/>
            <person name="Wang C."/>
            <person name="Pandey M.K."/>
            <person name="Ge S."/>
            <person name="Xu Q."/>
            <person name="Li N."/>
            <person name="Li G."/>
            <person name="Huang Y."/>
            <person name="Saxena R.K."/>
            <person name="Ji Y."/>
            <person name="Li M."/>
            <person name="Yan X."/>
            <person name="He Y."/>
            <person name="Liu Y."/>
            <person name="Wang X."/>
            <person name="Xiang C."/>
            <person name="Varshney R.K."/>
            <person name="Ding H."/>
            <person name="Gao S."/>
            <person name="Zong X."/>
        </authorList>
    </citation>
    <scope>NUCLEOTIDE SEQUENCE [LARGE SCALE GENOMIC DNA]</scope>
    <source>
        <strain evidence="1 2">cv. Zhongwan 6</strain>
    </source>
</reference>
<dbReference type="EMBL" id="JAMSHJ010000004">
    <property type="protein sequence ID" value="KAI5416547.1"/>
    <property type="molecule type" value="Genomic_DNA"/>
</dbReference>
<sequence length="221" mass="24281">MRLVYLDLVIIRVEILSCFSIVDGGSSKIFHISNTFAAYGAAMAGIPLQISYGGCQKICHGIRQRCYKYCIFVIIYDHCTRPIYWLGLFEGFFYKFLTIAIVQVEPEAASLNQNAEKIETPTLGETLKNDGANHPTLGETLKNDGANHVTNSRVEAQTNVQTIAVIPNLEPSSHDKNNDAPNCNTEFLKPVTTESAVNFSNQGAVVDSTTPRTGECSEPTK</sequence>
<accession>A0A9D4XA66</accession>